<evidence type="ECO:0000256" key="7">
    <source>
        <dbReference type="ARBA" id="ARBA00022741"/>
    </source>
</evidence>
<dbReference type="InterPro" id="IPR048448">
    <property type="entry name" value="DnaX-like_C"/>
</dbReference>
<dbReference type="PANTHER" id="PTHR11669:SF0">
    <property type="entry name" value="PROTEIN STICHEL-LIKE 2"/>
    <property type="match status" value="1"/>
</dbReference>
<keyword evidence="15" id="KW-1185">Reference proteome</keyword>
<dbReference type="Gene3D" id="3.40.50.300">
    <property type="entry name" value="P-loop containing nucleotide triphosphate hydrolases"/>
    <property type="match status" value="1"/>
</dbReference>
<dbReference type="SUPFAM" id="SSF48019">
    <property type="entry name" value="post-AAA+ oligomerization domain-like"/>
    <property type="match status" value="1"/>
</dbReference>
<dbReference type="Pfam" id="PF13177">
    <property type="entry name" value="DNA_pol3_delta2"/>
    <property type="match status" value="1"/>
</dbReference>
<dbReference type="CDD" id="cd00009">
    <property type="entry name" value="AAA"/>
    <property type="match status" value="1"/>
</dbReference>
<reference evidence="14" key="1">
    <citation type="submission" date="2019-12" db="EMBL/GenBank/DDBJ databases">
        <authorList>
            <person name="zhang j."/>
            <person name="sun C.M."/>
        </authorList>
    </citation>
    <scope>NUCLEOTIDE SEQUENCE</scope>
    <source>
        <strain evidence="14">NS-1</strain>
    </source>
</reference>
<dbReference type="GO" id="GO:0003887">
    <property type="term" value="F:DNA-directed DNA polymerase activity"/>
    <property type="evidence" value="ECO:0007669"/>
    <property type="project" value="UniProtKB-KW"/>
</dbReference>
<keyword evidence="8" id="KW-0862">Zinc</keyword>
<keyword evidence="3 14" id="KW-0808">Transferase</keyword>
<dbReference type="PRINTS" id="PR00300">
    <property type="entry name" value="CLPPROTEASEA"/>
</dbReference>
<feature type="domain" description="AAA+ ATPase" evidence="13">
    <location>
        <begin position="37"/>
        <end position="179"/>
    </location>
</feature>
<dbReference type="Pfam" id="PF12169">
    <property type="entry name" value="DNA_pol3_gamma3"/>
    <property type="match status" value="1"/>
</dbReference>
<dbReference type="NCBIfam" id="TIGR02397">
    <property type="entry name" value="dnaX_nterm"/>
    <property type="match status" value="1"/>
</dbReference>
<dbReference type="Gene3D" id="1.20.272.10">
    <property type="match status" value="1"/>
</dbReference>
<evidence type="ECO:0000256" key="4">
    <source>
        <dbReference type="ARBA" id="ARBA00022695"/>
    </source>
</evidence>
<dbReference type="GO" id="GO:0005524">
    <property type="term" value="F:ATP binding"/>
    <property type="evidence" value="ECO:0007669"/>
    <property type="project" value="UniProtKB-KW"/>
</dbReference>
<dbReference type="KEGG" id="ifn:GM661_00835"/>
<evidence type="ECO:0000259" key="13">
    <source>
        <dbReference type="SMART" id="SM00382"/>
    </source>
</evidence>
<name>A0A8A7K4J7_9FIRM</name>
<keyword evidence="10" id="KW-0239">DNA-directed DNA polymerase</keyword>
<dbReference type="AlphaFoldDB" id="A0A8A7K4J7"/>
<dbReference type="Gene3D" id="1.10.8.60">
    <property type="match status" value="1"/>
</dbReference>
<dbReference type="InterPro" id="IPR027417">
    <property type="entry name" value="P-loop_NTPase"/>
</dbReference>
<dbReference type="NCBIfam" id="NF004046">
    <property type="entry name" value="PRK05563.1"/>
    <property type="match status" value="1"/>
</dbReference>
<dbReference type="GO" id="GO:0009360">
    <property type="term" value="C:DNA polymerase III complex"/>
    <property type="evidence" value="ECO:0007669"/>
    <property type="project" value="InterPro"/>
</dbReference>
<comment type="catalytic activity">
    <reaction evidence="11">
        <text>DNA(n) + a 2'-deoxyribonucleoside 5'-triphosphate = DNA(n+1) + diphosphate</text>
        <dbReference type="Rhea" id="RHEA:22508"/>
        <dbReference type="Rhea" id="RHEA-COMP:17339"/>
        <dbReference type="Rhea" id="RHEA-COMP:17340"/>
        <dbReference type="ChEBI" id="CHEBI:33019"/>
        <dbReference type="ChEBI" id="CHEBI:61560"/>
        <dbReference type="ChEBI" id="CHEBI:173112"/>
        <dbReference type="EC" id="2.7.7.7"/>
    </reaction>
</comment>
<evidence type="ECO:0000256" key="12">
    <source>
        <dbReference type="SAM" id="MobiDB-lite"/>
    </source>
</evidence>
<protein>
    <recommendedName>
        <fullName evidence="2">DNA-directed DNA polymerase</fullName>
        <ecNumber evidence="2">2.7.7.7</ecNumber>
    </recommendedName>
</protein>
<dbReference type="InterPro" id="IPR008921">
    <property type="entry name" value="DNA_pol3_clamp-load_cplx_C"/>
</dbReference>
<dbReference type="CDD" id="cd18137">
    <property type="entry name" value="HLD_clamp_pol_III_gamma_tau"/>
    <property type="match status" value="1"/>
</dbReference>
<keyword evidence="5" id="KW-0235">DNA replication</keyword>
<accession>A0A8A7K4J7</accession>
<dbReference type="InterPro" id="IPR050238">
    <property type="entry name" value="DNA_Rep/Repair_Clamp_Loader"/>
</dbReference>
<dbReference type="Pfam" id="PF22608">
    <property type="entry name" value="DNAX_ATPase_lid"/>
    <property type="match status" value="1"/>
</dbReference>
<evidence type="ECO:0000256" key="3">
    <source>
        <dbReference type="ARBA" id="ARBA00022679"/>
    </source>
</evidence>
<keyword evidence="4 14" id="KW-0548">Nucleotidyltransferase</keyword>
<evidence type="ECO:0000256" key="6">
    <source>
        <dbReference type="ARBA" id="ARBA00022723"/>
    </source>
</evidence>
<evidence type="ECO:0000313" key="15">
    <source>
        <dbReference type="Proteomes" id="UP000665020"/>
    </source>
</evidence>
<evidence type="ECO:0000313" key="14">
    <source>
        <dbReference type="EMBL" id="QTL96616.1"/>
    </source>
</evidence>
<evidence type="ECO:0000256" key="10">
    <source>
        <dbReference type="ARBA" id="ARBA00022932"/>
    </source>
</evidence>
<dbReference type="SMART" id="SM00382">
    <property type="entry name" value="AAA"/>
    <property type="match status" value="1"/>
</dbReference>
<feature type="compositionally biased region" description="Basic and acidic residues" evidence="12">
    <location>
        <begin position="415"/>
        <end position="435"/>
    </location>
</feature>
<evidence type="ECO:0000256" key="1">
    <source>
        <dbReference type="ARBA" id="ARBA00006360"/>
    </source>
</evidence>
<dbReference type="InterPro" id="IPR045085">
    <property type="entry name" value="HLD_clamp_pol_III_gamma_tau"/>
</dbReference>
<evidence type="ECO:0000256" key="11">
    <source>
        <dbReference type="ARBA" id="ARBA00049244"/>
    </source>
</evidence>
<gene>
    <name evidence="14" type="primary">dnaX</name>
    <name evidence="14" type="ORF">GM661_00835</name>
</gene>
<evidence type="ECO:0000256" key="9">
    <source>
        <dbReference type="ARBA" id="ARBA00022840"/>
    </source>
</evidence>
<keyword evidence="6" id="KW-0479">Metal-binding</keyword>
<dbReference type="GO" id="GO:0006261">
    <property type="term" value="P:DNA-templated DNA replication"/>
    <property type="evidence" value="ECO:0007669"/>
    <property type="project" value="TreeGrafter"/>
</dbReference>
<keyword evidence="7" id="KW-0547">Nucleotide-binding</keyword>
<dbReference type="Proteomes" id="UP000665020">
    <property type="component" value="Chromosome"/>
</dbReference>
<dbReference type="InterPro" id="IPR012763">
    <property type="entry name" value="DNA_pol_III_sug/sutau_N"/>
</dbReference>
<feature type="region of interest" description="Disordered" evidence="12">
    <location>
        <begin position="392"/>
        <end position="440"/>
    </location>
</feature>
<dbReference type="InterPro" id="IPR003593">
    <property type="entry name" value="AAA+_ATPase"/>
</dbReference>
<comment type="similarity">
    <text evidence="1">Belongs to the DnaX/STICHEL family.</text>
</comment>
<dbReference type="EC" id="2.7.7.7" evidence="2"/>
<keyword evidence="9" id="KW-0067">ATP-binding</keyword>
<dbReference type="InterPro" id="IPR022754">
    <property type="entry name" value="DNA_pol_III_gamma-3"/>
</dbReference>
<dbReference type="EMBL" id="CP046640">
    <property type="protein sequence ID" value="QTL96616.1"/>
    <property type="molecule type" value="Genomic_DNA"/>
</dbReference>
<dbReference type="GO" id="GO:0003677">
    <property type="term" value="F:DNA binding"/>
    <property type="evidence" value="ECO:0007669"/>
    <property type="project" value="InterPro"/>
</dbReference>
<dbReference type="InterPro" id="IPR001270">
    <property type="entry name" value="ClpA/B"/>
</dbReference>
<evidence type="ECO:0000256" key="2">
    <source>
        <dbReference type="ARBA" id="ARBA00012417"/>
    </source>
</evidence>
<sequence>MAFLSLYRKYRPDDFEGLIGQEHVVKTLKNTLQTGRIGHAYLFAGPRGTGKTSTAKVFAKALNCVKGPTIEPCGECPACQKINSGRSLDVIEIDAASNRGIDEIRDLREKVKFYPTEGDYKVYIIDEVHMLTKGAFNALLKTLEEPPENVVFILATTEPHRVIDTILSRCQRYDFSLLTIKDIKKRLKYICQAESVTYHEGAVDLIARSSNGGMRDAISLLDQAISFTNGQLDENRLQEMLGKVDSTVLVDLFNKIVNKETAAAIELLNQIIDRGNALSVLLDDLIEYLRQLLLIKECGGKTSVLDLPEERIEELLQESNKVDISLLINFIEELTSIKKDFVFTEQPQILLEMGIIKLAALDQGDSLTALKSRIASLELALKELLEGKRKARPPVSVDKQGGQEAKTVNNTKPSVIEDKSEDKKNVVKKKERDTGPAENSNITIEQVRELWPVILEKIKEKDISVQAYLLEGKPEAVIDNCLSIEFPEDKGFHKNAAARKLDLVKKVITTVLGTDCQLVFKLRGEELAEAKKKELTEQESNNGDREDNRDDLVDRVADFFEGEVIKVNYEVLEDKGT</sequence>
<evidence type="ECO:0000256" key="5">
    <source>
        <dbReference type="ARBA" id="ARBA00022705"/>
    </source>
</evidence>
<dbReference type="GO" id="GO:0046872">
    <property type="term" value="F:metal ion binding"/>
    <property type="evidence" value="ECO:0007669"/>
    <property type="project" value="UniProtKB-KW"/>
</dbReference>
<proteinExistence type="inferred from homology"/>
<dbReference type="FunFam" id="1.10.8.60:FF:000013">
    <property type="entry name" value="DNA polymerase III subunit gamma/tau"/>
    <property type="match status" value="1"/>
</dbReference>
<organism evidence="14 15">
    <name type="scientific">Iocasia fonsfrigidae</name>
    <dbReference type="NCBI Taxonomy" id="2682810"/>
    <lineage>
        <taxon>Bacteria</taxon>
        <taxon>Bacillati</taxon>
        <taxon>Bacillota</taxon>
        <taxon>Clostridia</taxon>
        <taxon>Halanaerobiales</taxon>
        <taxon>Halanaerobiaceae</taxon>
        <taxon>Iocasia</taxon>
    </lineage>
</organism>
<dbReference type="SUPFAM" id="SSF52540">
    <property type="entry name" value="P-loop containing nucleoside triphosphate hydrolases"/>
    <property type="match status" value="1"/>
</dbReference>
<dbReference type="Pfam" id="PF20964">
    <property type="entry name" value="DnaX_C"/>
    <property type="match status" value="1"/>
</dbReference>
<dbReference type="FunFam" id="3.40.50.300:FF:000014">
    <property type="entry name" value="DNA polymerase III subunit gamma/tau"/>
    <property type="match status" value="1"/>
</dbReference>
<dbReference type="PANTHER" id="PTHR11669">
    <property type="entry name" value="REPLICATION FACTOR C / DNA POLYMERASE III GAMMA-TAU SUBUNIT"/>
    <property type="match status" value="1"/>
</dbReference>
<evidence type="ECO:0000256" key="8">
    <source>
        <dbReference type="ARBA" id="ARBA00022833"/>
    </source>
</evidence>
<dbReference type="RefSeq" id="WP_230868332.1">
    <property type="nucleotide sequence ID" value="NZ_CP046640.1"/>
</dbReference>